<sequence>MHCFLAVLVLLFFSGFLRESTATHGSLLSQQSRGHEAETFYSENETLLSEGEECLWTDDCDPKLCCVDFGNGTLSCQPRPTEVGASCSVTMLLTPFGDEGTYRNFCPCSTGLTCTATNMKAGNSQSIGTSPSLTSASNEVPQHPITDSDEMKPLVGTCARVNKTETPVSQ</sequence>
<feature type="chain" id="PRO_5001518060" evidence="2">
    <location>
        <begin position="23"/>
        <end position="170"/>
    </location>
</feature>
<feature type="region of interest" description="Disordered" evidence="1">
    <location>
        <begin position="125"/>
        <end position="151"/>
    </location>
</feature>
<reference evidence="3" key="1">
    <citation type="submission" date="2014-03" db="EMBL/GenBank/DDBJ databases">
        <title>The sialotranscriptome of Amblyomma triste, Amblyomma parvum and Amblyomma cajennense ticks, uncovered by 454-based RNA-seq.</title>
        <authorList>
            <person name="Garcia G.R."/>
            <person name="Gardinassi L.G."/>
            <person name="Ribeiro J.M."/>
            <person name="Anatrielo E."/>
            <person name="Ferreira B.R."/>
            <person name="Moreira H.N."/>
            <person name="Mafra C."/>
            <person name="Olegario M.M."/>
            <person name="Szabo P.J."/>
            <person name="Miranda-Santos I.K."/>
            <person name="Maruyama S.R."/>
        </authorList>
    </citation>
    <scope>NUCLEOTIDE SEQUENCE</scope>
    <source>
        <strain evidence="3">Araguapaz</strain>
        <tissue evidence="3">Salivary glands</tissue>
    </source>
</reference>
<feature type="signal peptide" evidence="2">
    <location>
        <begin position="1"/>
        <end position="22"/>
    </location>
</feature>
<dbReference type="EMBL" id="GBBL01000080">
    <property type="protein sequence ID" value="JAC27240.1"/>
    <property type="molecule type" value="mRNA"/>
</dbReference>
<proteinExistence type="evidence at transcript level"/>
<protein>
    <submittedName>
        <fullName evidence="3">Putative secreted protein</fullName>
    </submittedName>
</protein>
<feature type="compositionally biased region" description="Polar residues" evidence="1">
    <location>
        <begin position="125"/>
        <end position="140"/>
    </location>
</feature>
<keyword evidence="2" id="KW-0732">Signal</keyword>
<accession>A0A023G2T7</accession>
<evidence type="ECO:0000313" key="3">
    <source>
        <dbReference type="EMBL" id="JAC27240.1"/>
    </source>
</evidence>
<dbReference type="Gene3D" id="2.10.80.10">
    <property type="entry name" value="Lipase, subunit A"/>
    <property type="match status" value="1"/>
</dbReference>
<evidence type="ECO:0000256" key="1">
    <source>
        <dbReference type="SAM" id="MobiDB-lite"/>
    </source>
</evidence>
<evidence type="ECO:0000256" key="2">
    <source>
        <dbReference type="SAM" id="SignalP"/>
    </source>
</evidence>
<dbReference type="AlphaFoldDB" id="A0A023G2T7"/>
<name>A0A023G2T7_AMBPA</name>
<organism evidence="3">
    <name type="scientific">Amblyomma parvum</name>
    <name type="common">South American tick</name>
    <dbReference type="NCBI Taxonomy" id="251391"/>
    <lineage>
        <taxon>Eukaryota</taxon>
        <taxon>Metazoa</taxon>
        <taxon>Ecdysozoa</taxon>
        <taxon>Arthropoda</taxon>
        <taxon>Chelicerata</taxon>
        <taxon>Arachnida</taxon>
        <taxon>Acari</taxon>
        <taxon>Parasitiformes</taxon>
        <taxon>Ixodida</taxon>
        <taxon>Ixodoidea</taxon>
        <taxon>Ixodidae</taxon>
        <taxon>Amblyomminae</taxon>
        <taxon>Amblyomma</taxon>
    </lineage>
</organism>